<feature type="domain" description="SPOR" evidence="2">
    <location>
        <begin position="53"/>
        <end position="122"/>
    </location>
</feature>
<evidence type="ECO:0000313" key="3">
    <source>
        <dbReference type="EMBL" id="PPK96951.1"/>
    </source>
</evidence>
<keyword evidence="1" id="KW-0732">Signal</keyword>
<sequence length="124" mass="14479">MSRKKIQILMVSLTMFGVAFQGIAQESKQIDKQKLDALVSTKIAMDKSGDFKEHYTIQIFYGERNKAIATKRQYDALDHKWKSELTWEHPYHKICVGTYRSRLEAERALIKIKEKYSNALILKP</sequence>
<dbReference type="Pfam" id="PF05036">
    <property type="entry name" value="SPOR"/>
    <property type="match status" value="1"/>
</dbReference>
<protein>
    <recommendedName>
        <fullName evidence="2">SPOR domain-containing protein</fullName>
    </recommendedName>
</protein>
<evidence type="ECO:0000313" key="4">
    <source>
        <dbReference type="Proteomes" id="UP000239002"/>
    </source>
</evidence>
<feature type="signal peptide" evidence="1">
    <location>
        <begin position="1"/>
        <end position="24"/>
    </location>
</feature>
<evidence type="ECO:0000259" key="2">
    <source>
        <dbReference type="Pfam" id="PF05036"/>
    </source>
</evidence>
<reference evidence="3 4" key="1">
    <citation type="submission" date="2018-02" db="EMBL/GenBank/DDBJ databases">
        <title>Genomic Encyclopedia of Archaeal and Bacterial Type Strains, Phase II (KMG-II): from individual species to whole genera.</title>
        <authorList>
            <person name="Goeker M."/>
        </authorList>
    </citation>
    <scope>NUCLEOTIDE SEQUENCE [LARGE SCALE GENOMIC DNA]</scope>
    <source>
        <strain evidence="3 4">DSM 16809</strain>
    </source>
</reference>
<feature type="chain" id="PRO_5015614848" description="SPOR domain-containing protein" evidence="1">
    <location>
        <begin position="25"/>
        <end position="124"/>
    </location>
</feature>
<accession>A0A2S6IRZ2</accession>
<name>A0A2S6IRZ2_9FLAO</name>
<dbReference type="EMBL" id="PTJE01000001">
    <property type="protein sequence ID" value="PPK96951.1"/>
    <property type="molecule type" value="Genomic_DNA"/>
</dbReference>
<dbReference type="InterPro" id="IPR007730">
    <property type="entry name" value="SPOR-like_dom"/>
</dbReference>
<dbReference type="GO" id="GO:0042834">
    <property type="term" value="F:peptidoglycan binding"/>
    <property type="evidence" value="ECO:0007669"/>
    <property type="project" value="InterPro"/>
</dbReference>
<dbReference type="RefSeq" id="WP_245890618.1">
    <property type="nucleotide sequence ID" value="NZ_MQVW01000027.1"/>
</dbReference>
<comment type="caution">
    <text evidence="3">The sequence shown here is derived from an EMBL/GenBank/DDBJ whole genome shotgun (WGS) entry which is preliminary data.</text>
</comment>
<keyword evidence="4" id="KW-1185">Reference proteome</keyword>
<dbReference type="Proteomes" id="UP000239002">
    <property type="component" value="Unassembled WGS sequence"/>
</dbReference>
<organism evidence="3 4">
    <name type="scientific">Nonlabens xylanidelens</name>
    <dbReference type="NCBI Taxonomy" id="191564"/>
    <lineage>
        <taxon>Bacteria</taxon>
        <taxon>Pseudomonadati</taxon>
        <taxon>Bacteroidota</taxon>
        <taxon>Flavobacteriia</taxon>
        <taxon>Flavobacteriales</taxon>
        <taxon>Flavobacteriaceae</taxon>
        <taxon>Nonlabens</taxon>
    </lineage>
</organism>
<evidence type="ECO:0000256" key="1">
    <source>
        <dbReference type="SAM" id="SignalP"/>
    </source>
</evidence>
<dbReference type="AlphaFoldDB" id="A0A2S6IRZ2"/>
<proteinExistence type="predicted"/>
<gene>
    <name evidence="3" type="ORF">LY01_00777</name>
</gene>